<dbReference type="PROSITE" id="PS50109">
    <property type="entry name" value="HIS_KIN"/>
    <property type="match status" value="1"/>
</dbReference>
<dbReference type="InterPro" id="IPR036097">
    <property type="entry name" value="HisK_dim/P_sf"/>
</dbReference>
<keyword evidence="7" id="KW-1133">Transmembrane helix</keyword>
<dbReference type="Pfam" id="PF00512">
    <property type="entry name" value="HisKA"/>
    <property type="match status" value="1"/>
</dbReference>
<dbReference type="AlphaFoldDB" id="A0A1T2L2W4"/>
<evidence type="ECO:0000256" key="2">
    <source>
        <dbReference type="ARBA" id="ARBA00012438"/>
    </source>
</evidence>
<keyword evidence="4" id="KW-0808">Transferase</keyword>
<dbReference type="EC" id="2.7.13.3" evidence="2"/>
<dbReference type="EMBL" id="MPRL01000051">
    <property type="protein sequence ID" value="OOZ39433.1"/>
    <property type="molecule type" value="Genomic_DNA"/>
</dbReference>
<evidence type="ECO:0000313" key="11">
    <source>
        <dbReference type="Proteomes" id="UP000191110"/>
    </source>
</evidence>
<comment type="catalytic activity">
    <reaction evidence="1">
        <text>ATP + protein L-histidine = ADP + protein N-phospho-L-histidine.</text>
        <dbReference type="EC" id="2.7.13.3"/>
    </reaction>
</comment>
<accession>A0A1T2L2W4</accession>
<feature type="transmembrane region" description="Helical" evidence="7">
    <location>
        <begin position="43"/>
        <end position="61"/>
    </location>
</feature>
<protein>
    <recommendedName>
        <fullName evidence="2">histidine kinase</fullName>
        <ecNumber evidence="2">2.7.13.3</ecNumber>
    </recommendedName>
</protein>
<feature type="transmembrane region" description="Helical" evidence="7">
    <location>
        <begin position="20"/>
        <end position="37"/>
    </location>
</feature>
<evidence type="ECO:0000313" key="10">
    <source>
        <dbReference type="EMBL" id="OOZ39433.1"/>
    </source>
</evidence>
<feature type="domain" description="Histidine kinase" evidence="8">
    <location>
        <begin position="219"/>
        <end position="432"/>
    </location>
</feature>
<keyword evidence="7" id="KW-0812">Transmembrane</keyword>
<dbReference type="SMART" id="SM00387">
    <property type="entry name" value="HATPase_c"/>
    <property type="match status" value="1"/>
</dbReference>
<dbReference type="FunFam" id="3.30.565.10:FF:000049">
    <property type="entry name" value="Two-component sensor histidine kinase"/>
    <property type="match status" value="1"/>
</dbReference>
<name>A0A1T2L2W4_9GAMM</name>
<dbReference type="InterPro" id="IPR001789">
    <property type="entry name" value="Sig_transdc_resp-reg_receiver"/>
</dbReference>
<dbReference type="PANTHER" id="PTHR43047:SF9">
    <property type="entry name" value="HISTIDINE KINASE"/>
    <property type="match status" value="1"/>
</dbReference>
<feature type="transmembrane region" description="Helical" evidence="7">
    <location>
        <begin position="157"/>
        <end position="174"/>
    </location>
</feature>
<dbReference type="SUPFAM" id="SSF47384">
    <property type="entry name" value="Homodimeric domain of signal transducing histidine kinase"/>
    <property type="match status" value="1"/>
</dbReference>
<evidence type="ECO:0000256" key="5">
    <source>
        <dbReference type="ARBA" id="ARBA00022777"/>
    </source>
</evidence>
<dbReference type="InterPro" id="IPR005467">
    <property type="entry name" value="His_kinase_dom"/>
</dbReference>
<dbReference type="SMART" id="SM00388">
    <property type="entry name" value="HisKA"/>
    <property type="match status" value="1"/>
</dbReference>
<evidence type="ECO:0000259" key="8">
    <source>
        <dbReference type="PROSITE" id="PS50109"/>
    </source>
</evidence>
<dbReference type="GO" id="GO:0000155">
    <property type="term" value="F:phosphorelay sensor kinase activity"/>
    <property type="evidence" value="ECO:0007669"/>
    <property type="project" value="InterPro"/>
</dbReference>
<dbReference type="Gene3D" id="3.30.565.10">
    <property type="entry name" value="Histidine kinase-like ATPase, C-terminal domain"/>
    <property type="match status" value="1"/>
</dbReference>
<evidence type="ECO:0000256" key="4">
    <source>
        <dbReference type="ARBA" id="ARBA00022679"/>
    </source>
</evidence>
<keyword evidence="7" id="KW-0472">Membrane</keyword>
<dbReference type="CDD" id="cd00082">
    <property type="entry name" value="HisKA"/>
    <property type="match status" value="1"/>
</dbReference>
<reference evidence="10 11" key="1">
    <citation type="submission" date="2016-11" db="EMBL/GenBank/DDBJ databases">
        <title>Mixed transmission modes and dynamic genome evolution in an obligate animal-bacterial symbiosis.</title>
        <authorList>
            <person name="Russell S.L."/>
            <person name="Corbett-Detig R.B."/>
            <person name="Cavanaugh C.M."/>
        </authorList>
    </citation>
    <scope>NUCLEOTIDE SEQUENCE [LARGE SCALE GENOMIC DNA]</scope>
    <source>
        <strain evidence="10">Sveles-Q1</strain>
    </source>
</reference>
<sequence>MEGMFVKEAVDEVFRAIKAGPFAVILIPAIVVAVMWSQIDTGILLLWLSLMVCVILIRYRLAGIYHSSDVTWENAQLWSDRFTLTSLGSGLLWASTPIIFFVENSISHQLFILTLVISLSIGSVLFGAYMPKGFYYFSIPTLSAVVGRLLLEGSVAYVSLSMLMLWYLLMSIALNKKMCGTIRSEMLLRYNSDAMTEALQVKTEEANQAALAKSRFLAAASHDLRQPLHSMTLLFDVLKEAESREERQRLLSKVDLSLVALRNLFDALLDVSRLDANEITAEMSHFDIDKLMKQLSEEFETEAKDKGLRLSFRNSCGAVVTDRLLLERIVRNLISNALFYTEKGGVLLTCRKRGEKILLQVWDSGIGIPEQDQEVIFDEFHQLNNARRNRSEGLGLGLAIVNRLCQLLDLPISVRSRVGRGSVFSIELPAGSESMVVAAEQGVQHSWDLAGRILLVVDDDCDVLDAMEELLTKWGCRVIVADTLEKAIAAVDRSGSLPDAFISDLRLSEVVTGVEALDVLRERYGRSIPGILITGDSIPDQAEFTESTGYQLLLKPVQPARLRTVIHQSLSE</sequence>
<feature type="domain" description="Response regulatory" evidence="9">
    <location>
        <begin position="453"/>
        <end position="570"/>
    </location>
</feature>
<proteinExistence type="predicted"/>
<evidence type="ECO:0000256" key="1">
    <source>
        <dbReference type="ARBA" id="ARBA00000085"/>
    </source>
</evidence>
<evidence type="ECO:0000256" key="7">
    <source>
        <dbReference type="SAM" id="Phobius"/>
    </source>
</evidence>
<dbReference type="Pfam" id="PF02518">
    <property type="entry name" value="HATPase_c"/>
    <property type="match status" value="1"/>
</dbReference>
<feature type="transmembrane region" description="Helical" evidence="7">
    <location>
        <begin position="82"/>
        <end position="102"/>
    </location>
</feature>
<dbReference type="InterPro" id="IPR003594">
    <property type="entry name" value="HATPase_dom"/>
</dbReference>
<feature type="modified residue" description="4-aspartylphosphate" evidence="6">
    <location>
        <position position="504"/>
    </location>
</feature>
<feature type="transmembrane region" description="Helical" evidence="7">
    <location>
        <begin position="108"/>
        <end position="126"/>
    </location>
</feature>
<dbReference type="InterPro" id="IPR003661">
    <property type="entry name" value="HisK_dim/P_dom"/>
</dbReference>
<dbReference type="InterPro" id="IPR036890">
    <property type="entry name" value="HATPase_C_sf"/>
</dbReference>
<keyword evidence="5" id="KW-0418">Kinase</keyword>
<evidence type="ECO:0000256" key="6">
    <source>
        <dbReference type="PROSITE-ProRule" id="PRU00169"/>
    </source>
</evidence>
<dbReference type="SMART" id="SM00448">
    <property type="entry name" value="REC"/>
    <property type="match status" value="1"/>
</dbReference>
<dbReference type="Gene3D" id="3.40.50.2300">
    <property type="match status" value="1"/>
</dbReference>
<dbReference type="InterPro" id="IPR004358">
    <property type="entry name" value="Sig_transdc_His_kin-like_C"/>
</dbReference>
<organism evidence="10 11">
    <name type="scientific">Solemya pervernicosa gill symbiont</name>
    <dbReference type="NCBI Taxonomy" id="642797"/>
    <lineage>
        <taxon>Bacteria</taxon>
        <taxon>Pseudomonadati</taxon>
        <taxon>Pseudomonadota</taxon>
        <taxon>Gammaproteobacteria</taxon>
        <taxon>sulfur-oxidizing symbionts</taxon>
    </lineage>
</organism>
<dbReference type="PROSITE" id="PS50110">
    <property type="entry name" value="RESPONSE_REGULATORY"/>
    <property type="match status" value="1"/>
</dbReference>
<gene>
    <name evidence="10" type="ORF">BOW53_11510</name>
</gene>
<dbReference type="InterPro" id="IPR011006">
    <property type="entry name" value="CheY-like_superfamily"/>
</dbReference>
<evidence type="ECO:0000256" key="3">
    <source>
        <dbReference type="ARBA" id="ARBA00022553"/>
    </source>
</evidence>
<dbReference type="SUPFAM" id="SSF55874">
    <property type="entry name" value="ATPase domain of HSP90 chaperone/DNA topoisomerase II/histidine kinase"/>
    <property type="match status" value="1"/>
</dbReference>
<dbReference type="Gene3D" id="1.10.287.130">
    <property type="match status" value="1"/>
</dbReference>
<comment type="caution">
    <text evidence="10">The sequence shown here is derived from an EMBL/GenBank/DDBJ whole genome shotgun (WGS) entry which is preliminary data.</text>
</comment>
<keyword evidence="3 6" id="KW-0597">Phosphoprotein</keyword>
<dbReference type="Pfam" id="PF00072">
    <property type="entry name" value="Response_reg"/>
    <property type="match status" value="1"/>
</dbReference>
<dbReference type="Proteomes" id="UP000191110">
    <property type="component" value="Unassembled WGS sequence"/>
</dbReference>
<dbReference type="SUPFAM" id="SSF52172">
    <property type="entry name" value="CheY-like"/>
    <property type="match status" value="1"/>
</dbReference>
<evidence type="ECO:0000259" key="9">
    <source>
        <dbReference type="PROSITE" id="PS50110"/>
    </source>
</evidence>
<dbReference type="GO" id="GO:0005886">
    <property type="term" value="C:plasma membrane"/>
    <property type="evidence" value="ECO:0007669"/>
    <property type="project" value="TreeGrafter"/>
</dbReference>
<dbReference type="PRINTS" id="PR00344">
    <property type="entry name" value="BCTRLSENSOR"/>
</dbReference>
<dbReference type="GO" id="GO:0009927">
    <property type="term" value="F:histidine phosphotransfer kinase activity"/>
    <property type="evidence" value="ECO:0007669"/>
    <property type="project" value="TreeGrafter"/>
</dbReference>
<dbReference type="PANTHER" id="PTHR43047">
    <property type="entry name" value="TWO-COMPONENT HISTIDINE PROTEIN KINASE"/>
    <property type="match status" value="1"/>
</dbReference>
<keyword evidence="11" id="KW-1185">Reference proteome</keyword>
<dbReference type="CDD" id="cd00156">
    <property type="entry name" value="REC"/>
    <property type="match status" value="1"/>
</dbReference>